<sequence length="96" mass="10312">MSGPTIAPSFELGAIPIAPDELPRQFVLYRHTDVSGVSGVGVVAWGTAYADGKAVTRWRGTTTGIGQVTVWDHVEDILGVHGHDGLTELIWLDTRD</sequence>
<reference evidence="1 2" key="1">
    <citation type="journal article" date="2019" name="Int. J. Syst. Evol. Microbiol.">
        <title>The Global Catalogue of Microorganisms (GCM) 10K type strain sequencing project: providing services to taxonomists for standard genome sequencing and annotation.</title>
        <authorList>
            <consortium name="The Broad Institute Genomics Platform"/>
            <consortium name="The Broad Institute Genome Sequencing Center for Infectious Disease"/>
            <person name="Wu L."/>
            <person name="Ma J."/>
        </authorList>
    </citation>
    <scope>NUCLEOTIDE SEQUENCE [LARGE SCALE GENOMIC DNA]</scope>
    <source>
        <strain evidence="1 2">JCM 14718</strain>
    </source>
</reference>
<proteinExistence type="predicted"/>
<name>A0ABN2H1B4_9ACTN</name>
<dbReference type="Proteomes" id="UP001500618">
    <property type="component" value="Unassembled WGS sequence"/>
</dbReference>
<keyword evidence="2" id="KW-1185">Reference proteome</keyword>
<protein>
    <submittedName>
        <fullName evidence="1">Uncharacterized protein</fullName>
    </submittedName>
</protein>
<organism evidence="1 2">
    <name type="scientific">Fodinicola feengrottensis</name>
    <dbReference type="NCBI Taxonomy" id="435914"/>
    <lineage>
        <taxon>Bacteria</taxon>
        <taxon>Bacillati</taxon>
        <taxon>Actinomycetota</taxon>
        <taxon>Actinomycetes</taxon>
        <taxon>Mycobacteriales</taxon>
        <taxon>Fodinicola</taxon>
    </lineage>
</organism>
<evidence type="ECO:0000313" key="2">
    <source>
        <dbReference type="Proteomes" id="UP001500618"/>
    </source>
</evidence>
<dbReference type="EMBL" id="BAAANY010000009">
    <property type="protein sequence ID" value="GAA1680231.1"/>
    <property type="molecule type" value="Genomic_DNA"/>
</dbReference>
<gene>
    <name evidence="1" type="ORF">GCM10009765_31800</name>
</gene>
<evidence type="ECO:0000313" key="1">
    <source>
        <dbReference type="EMBL" id="GAA1680231.1"/>
    </source>
</evidence>
<comment type="caution">
    <text evidence="1">The sequence shown here is derived from an EMBL/GenBank/DDBJ whole genome shotgun (WGS) entry which is preliminary data.</text>
</comment>
<dbReference type="RefSeq" id="WP_279582379.1">
    <property type="nucleotide sequence ID" value="NZ_BAAANY010000009.1"/>
</dbReference>
<accession>A0ABN2H1B4</accession>